<reference evidence="1 2" key="1">
    <citation type="journal article" date="2022" name="New Phytol.">
        <title>Ecological generalism drives hyperdiversity of secondary metabolite gene clusters in xylarialean endophytes.</title>
        <authorList>
            <person name="Franco M.E.E."/>
            <person name="Wisecaver J.H."/>
            <person name="Arnold A.E."/>
            <person name="Ju Y.M."/>
            <person name="Slot J.C."/>
            <person name="Ahrendt S."/>
            <person name="Moore L.P."/>
            <person name="Eastman K.E."/>
            <person name="Scott K."/>
            <person name="Konkel Z."/>
            <person name="Mondo S.J."/>
            <person name="Kuo A."/>
            <person name="Hayes R.D."/>
            <person name="Haridas S."/>
            <person name="Andreopoulos B."/>
            <person name="Riley R."/>
            <person name="LaButti K."/>
            <person name="Pangilinan J."/>
            <person name="Lipzen A."/>
            <person name="Amirebrahimi M."/>
            <person name="Yan J."/>
            <person name="Adam C."/>
            <person name="Keymanesh K."/>
            <person name="Ng V."/>
            <person name="Louie K."/>
            <person name="Northen T."/>
            <person name="Drula E."/>
            <person name="Henrissat B."/>
            <person name="Hsieh H.M."/>
            <person name="Youens-Clark K."/>
            <person name="Lutzoni F."/>
            <person name="Miadlikowska J."/>
            <person name="Eastwood D.C."/>
            <person name="Hamelin R.C."/>
            <person name="Grigoriev I.V."/>
            <person name="U'Ren J.M."/>
        </authorList>
    </citation>
    <scope>NUCLEOTIDE SEQUENCE [LARGE SCALE GENOMIC DNA]</scope>
    <source>
        <strain evidence="1 2">ER1909</strain>
    </source>
</reference>
<protein>
    <submittedName>
        <fullName evidence="1">Uncharacterized protein</fullName>
    </submittedName>
</protein>
<organism evidence="1 2">
    <name type="scientific">Hypoxylon rubiginosum</name>
    <dbReference type="NCBI Taxonomy" id="110542"/>
    <lineage>
        <taxon>Eukaryota</taxon>
        <taxon>Fungi</taxon>
        <taxon>Dikarya</taxon>
        <taxon>Ascomycota</taxon>
        <taxon>Pezizomycotina</taxon>
        <taxon>Sordariomycetes</taxon>
        <taxon>Xylariomycetidae</taxon>
        <taxon>Xylariales</taxon>
        <taxon>Hypoxylaceae</taxon>
        <taxon>Hypoxylon</taxon>
    </lineage>
</organism>
<dbReference type="EMBL" id="MU394374">
    <property type="protein sequence ID" value="KAI6082266.1"/>
    <property type="molecule type" value="Genomic_DNA"/>
</dbReference>
<evidence type="ECO:0000313" key="1">
    <source>
        <dbReference type="EMBL" id="KAI6082266.1"/>
    </source>
</evidence>
<gene>
    <name evidence="1" type="ORF">F4821DRAFT_272559</name>
</gene>
<evidence type="ECO:0000313" key="2">
    <source>
        <dbReference type="Proteomes" id="UP001497680"/>
    </source>
</evidence>
<dbReference type="Proteomes" id="UP001497680">
    <property type="component" value="Unassembled WGS sequence"/>
</dbReference>
<keyword evidence="2" id="KW-1185">Reference proteome</keyword>
<proteinExistence type="predicted"/>
<sequence>MDNYGLKEVYNSAQAKVDIVFLHGLRGDVLGTWTKDGVVWPKELLPKDVPESRIFLFGFDSRIVHRDQSSVTNTEIHSDANDLCAKLVARRSSSATADRPIILVGHSLGGLVAAQAFVHGEQKAATSDAKSIAKNLRGLVFLGTPFKGSPSARPAEAARKILKLFGVSTQDQTLKLLGVDSERLDELTRAFPELLNKRRMSRKSENKIEAFFFYETLKTHSIQIVDPDSAQIPGCGDCAPIRASHIDICRFSKDTEEGYSVIVAAIRKAMLPPNIEPEGSGSTVINVLGKAVNVVAQNQYIHGDQHVTL</sequence>
<accession>A0ACC0CPI0</accession>
<name>A0ACC0CPI0_9PEZI</name>
<comment type="caution">
    <text evidence="1">The sequence shown here is derived from an EMBL/GenBank/DDBJ whole genome shotgun (WGS) entry which is preliminary data.</text>
</comment>